<proteinExistence type="predicted"/>
<reference evidence="1" key="1">
    <citation type="journal article" date="2009" name="ISME J.">
        <title>Functional metagenomics reveals diverse beta-lactamases in a remote Alaskan soil.</title>
        <authorList>
            <person name="Allen H.K."/>
            <person name="Moe L.A."/>
            <person name="Rodbumrer J."/>
            <person name="Gaarder A."/>
            <person name="Handelsman J."/>
        </authorList>
    </citation>
    <scope>NUCLEOTIDE SEQUENCE</scope>
</reference>
<dbReference type="InterPro" id="IPR010869">
    <property type="entry name" value="DUF1501"/>
</dbReference>
<dbReference type="Pfam" id="PF07394">
    <property type="entry name" value="DUF1501"/>
    <property type="match status" value="1"/>
</dbReference>
<dbReference type="InterPro" id="IPR006311">
    <property type="entry name" value="TAT_signal"/>
</dbReference>
<gene>
    <name evidence="1" type="ORF">AKSOIL_0062</name>
</gene>
<organism evidence="1">
    <name type="scientific">uncultured bacterium BLR2</name>
    <dbReference type="NCBI Taxonomy" id="506520"/>
    <lineage>
        <taxon>Bacteria</taxon>
        <taxon>environmental samples</taxon>
    </lineage>
</organism>
<sequence length="416" mass="43741">MFTRVHASLTPGVTMDHTRRELLRKAVVTALAASAPGILASRVTLAAPAAGDARFVFVLLRGALDGLGAVPAVGDASYQALRGELAMRDTSGLVALDDLFGLHPALSFMAEQWRARHLTVLHAVATPYRERSHFDAQDVLESGFSVPHASRSGWLNRSLTAMSATAAARLPHNGVALGAGIPLVMRGANDVASWSPSRLPELEEDTLQRLSDLYADDSLLSRRLADALAANDMAGDMPGAVGGRGAAAQVVQTATTAAGFLKREDGPRVAVFETTGWDTHANQGADKGALSLRLATLDAGLRALRNELGPVWDRTVVLVATEFGRTVALNGTRGTDHGTGAAAFLLGGAVSGGKVVADWPGLAPNALFEGRDLRPTTDLRSVMKSLLRDHLGLPRQFIDTAVFPDSAATPYLANLV</sequence>
<evidence type="ECO:0000313" key="1">
    <source>
        <dbReference type="EMBL" id="ACH58983.2"/>
    </source>
</evidence>
<dbReference type="PROSITE" id="PS51318">
    <property type="entry name" value="TAT"/>
    <property type="match status" value="1"/>
</dbReference>
<evidence type="ECO:0008006" key="2">
    <source>
        <dbReference type="Google" id="ProtNLM"/>
    </source>
</evidence>
<dbReference type="PANTHER" id="PTHR43737">
    <property type="entry name" value="BLL7424 PROTEIN"/>
    <property type="match status" value="1"/>
</dbReference>
<dbReference type="PANTHER" id="PTHR43737:SF1">
    <property type="entry name" value="DUF1501 DOMAIN-CONTAINING PROTEIN"/>
    <property type="match status" value="1"/>
</dbReference>
<dbReference type="AlphaFoldDB" id="B5L5U8"/>
<name>B5L5U8_9BACT</name>
<dbReference type="EMBL" id="EU408347">
    <property type="protein sequence ID" value="ACH58983.2"/>
    <property type="molecule type" value="Genomic_DNA"/>
</dbReference>
<accession>B5L5U8</accession>
<protein>
    <recommendedName>
        <fullName evidence="2">DUF1501 domain-containing protein</fullName>
    </recommendedName>
</protein>